<feature type="region of interest" description="Disordered" evidence="7">
    <location>
        <begin position="349"/>
        <end position="393"/>
    </location>
</feature>
<dbReference type="GO" id="GO:0006281">
    <property type="term" value="P:DNA repair"/>
    <property type="evidence" value="ECO:0007669"/>
    <property type="project" value="TreeGrafter"/>
</dbReference>
<keyword evidence="6" id="KW-0799">Topoisomerase</keyword>
<evidence type="ECO:0000256" key="6">
    <source>
        <dbReference type="RuleBase" id="RU362092"/>
    </source>
</evidence>
<evidence type="ECO:0000256" key="1">
    <source>
        <dbReference type="ARBA" id="ARBA00022723"/>
    </source>
</evidence>
<comment type="function">
    <text evidence="6">Introduces a single-strand break via transesterification at a target site in duplex DNA. Releases the supercoiling and torsional tension of DNA introduced during the DNA replication and transcription by transiently cleaving and rejoining one strand of the DNA duplex. The scissile phosphodiester is attacked by the catalytic tyrosine of the enzyme, resulting in the formation of a DNA-(5'-phosphotyrosyl)-enzyme intermediate and the expulsion of a 3'-OH DNA strand.</text>
</comment>
<feature type="region of interest" description="Disordered" evidence="7">
    <location>
        <begin position="236"/>
        <end position="329"/>
    </location>
</feature>
<sequence>MEKNGIGTDATHADHIKKIIEREYVFKSREGYLTPSTLGIGLVEGYDDIGLELSLSKPYLRREMERELRRICGGAKTKEEVIRESVNLYQAVYTRSVEQVDRLEQALSRCLEEQPIESAGGGWTPTAAEPGGEEVCRCLGCGNGILGLRSRASGGWMVGCSLYPQCRRVVWVPTTVAGISVSIEHCSLCETPSSGAVKLLDIRFRPGAVPPGTPSPYRGCILGCDELINELFDAQSAGSAGRQQPPAPPAPPPGQQISHGRPPASGLASGRQSPAASFQLPDQRPPPLPPLHRQQQNGAGSAGLSDNPPCNCGTPSAQRVTAKEGPNKGRPFFVCSKGRDAQCDFFQWADQPSTSNGASSSGGGGGGGGRPFSNPSPGGSYSQQSFSEPPSTKPKCRCGLYAALKTKASGGDNSGREYYLCTREFRGCGFVCWKDEAEAYTAGSLARPAPSAATSSECYKCGQTGHWSRDCPNGSAGSDFASGSPPPHIAGGPVRRGRARGKARAPSTRGRRGRGRGRGAASSRARAGAKDEGDSADPDPGFGFWS</sequence>
<keyword evidence="4 6" id="KW-0413">Isomerase</keyword>
<dbReference type="SUPFAM" id="SSF57756">
    <property type="entry name" value="Retrovirus zinc finger-like domains"/>
    <property type="match status" value="1"/>
</dbReference>
<dbReference type="PROSITE" id="PS52039">
    <property type="entry name" value="TOPO_IA_2"/>
    <property type="match status" value="1"/>
</dbReference>
<evidence type="ECO:0000256" key="2">
    <source>
        <dbReference type="ARBA" id="ARBA00022771"/>
    </source>
</evidence>
<reference evidence="11" key="1">
    <citation type="submission" date="2022-07" db="EMBL/GenBank/DDBJ databases">
        <title>Phylogenomic reconstructions and comparative analyses of Kickxellomycotina fungi.</title>
        <authorList>
            <person name="Reynolds N.K."/>
            <person name="Stajich J.E."/>
            <person name="Barry K."/>
            <person name="Grigoriev I.V."/>
            <person name="Crous P."/>
            <person name="Smith M.E."/>
        </authorList>
    </citation>
    <scope>NUCLEOTIDE SEQUENCE</scope>
    <source>
        <strain evidence="11">BCRC 34381</strain>
    </source>
</reference>
<feature type="compositionally biased region" description="Polar residues" evidence="7">
    <location>
        <begin position="381"/>
        <end position="390"/>
    </location>
</feature>
<organism evidence="11 12">
    <name type="scientific">Coemansia biformis</name>
    <dbReference type="NCBI Taxonomy" id="1286918"/>
    <lineage>
        <taxon>Eukaryota</taxon>
        <taxon>Fungi</taxon>
        <taxon>Fungi incertae sedis</taxon>
        <taxon>Zoopagomycota</taxon>
        <taxon>Kickxellomycotina</taxon>
        <taxon>Kickxellomycetes</taxon>
        <taxon>Kickxellales</taxon>
        <taxon>Kickxellaceae</taxon>
        <taxon>Coemansia</taxon>
    </lineage>
</organism>
<dbReference type="Proteomes" id="UP001143981">
    <property type="component" value="Unassembled WGS sequence"/>
</dbReference>
<comment type="caution">
    <text evidence="11">The sequence shown here is derived from an EMBL/GenBank/DDBJ whole genome shotgun (WGS) entry which is preliminary data.</text>
</comment>
<dbReference type="GO" id="GO:0003917">
    <property type="term" value="F:DNA topoisomerase type I (single strand cut, ATP-independent) activity"/>
    <property type="evidence" value="ECO:0007669"/>
    <property type="project" value="UniProtKB-EC"/>
</dbReference>
<keyword evidence="3" id="KW-0862">Zinc</keyword>
<keyword evidence="2 5" id="KW-0863">Zinc-finger</keyword>
<dbReference type="GO" id="GO:0006265">
    <property type="term" value="P:DNA topological change"/>
    <property type="evidence" value="ECO:0007669"/>
    <property type="project" value="InterPro"/>
</dbReference>
<comment type="catalytic activity">
    <reaction evidence="6">
        <text>ATP-independent breakage of single-stranded DNA, followed by passage and rejoining.</text>
        <dbReference type="EC" id="5.6.2.1"/>
    </reaction>
</comment>
<dbReference type="GO" id="GO:0008270">
    <property type="term" value="F:zinc ion binding"/>
    <property type="evidence" value="ECO:0007669"/>
    <property type="project" value="UniProtKB-KW"/>
</dbReference>
<feature type="domain" description="GRF-type" evidence="9">
    <location>
        <begin position="310"/>
        <end position="352"/>
    </location>
</feature>
<protein>
    <recommendedName>
        <fullName evidence="6">DNA topoisomerase</fullName>
        <ecNumber evidence="6">5.6.2.1</ecNumber>
    </recommendedName>
</protein>
<dbReference type="Pfam" id="PF01131">
    <property type="entry name" value="Topoisom_bac"/>
    <property type="match status" value="1"/>
</dbReference>
<dbReference type="GO" id="GO:0003677">
    <property type="term" value="F:DNA binding"/>
    <property type="evidence" value="ECO:0007669"/>
    <property type="project" value="UniProtKB-KW"/>
</dbReference>
<evidence type="ECO:0000313" key="11">
    <source>
        <dbReference type="EMBL" id="KAJ1719490.1"/>
    </source>
</evidence>
<dbReference type="PROSITE" id="PS50158">
    <property type="entry name" value="ZF_CCHC"/>
    <property type="match status" value="1"/>
</dbReference>
<keyword evidence="12" id="KW-1185">Reference proteome</keyword>
<feature type="domain" description="Topo IA-type catalytic" evidence="10">
    <location>
        <begin position="1"/>
        <end position="93"/>
    </location>
</feature>
<name>A0A9W7XWT5_9FUNG</name>
<proteinExistence type="inferred from homology"/>
<dbReference type="GO" id="GO:0031422">
    <property type="term" value="C:RecQ family helicase-topoisomerase III complex"/>
    <property type="evidence" value="ECO:0007669"/>
    <property type="project" value="TreeGrafter"/>
</dbReference>
<dbReference type="InterPro" id="IPR000380">
    <property type="entry name" value="Topo_IA"/>
</dbReference>
<dbReference type="Pfam" id="PF00098">
    <property type="entry name" value="zf-CCHC"/>
    <property type="match status" value="1"/>
</dbReference>
<dbReference type="AlphaFoldDB" id="A0A9W7XWT5"/>
<dbReference type="InterPro" id="IPR001878">
    <property type="entry name" value="Znf_CCHC"/>
</dbReference>
<evidence type="ECO:0000259" key="8">
    <source>
        <dbReference type="PROSITE" id="PS50158"/>
    </source>
</evidence>
<evidence type="ECO:0000259" key="10">
    <source>
        <dbReference type="PROSITE" id="PS52039"/>
    </source>
</evidence>
<feature type="compositionally biased region" description="Basic residues" evidence="7">
    <location>
        <begin position="495"/>
        <end position="517"/>
    </location>
</feature>
<dbReference type="Gene3D" id="1.10.460.10">
    <property type="entry name" value="Topoisomerase I, domain 2"/>
    <property type="match status" value="1"/>
</dbReference>
<dbReference type="InterPro" id="IPR010666">
    <property type="entry name" value="Znf_GRF"/>
</dbReference>
<keyword evidence="1" id="KW-0479">Metal-binding</keyword>
<feature type="region of interest" description="Disordered" evidence="7">
    <location>
        <begin position="472"/>
        <end position="546"/>
    </location>
</feature>
<dbReference type="PANTHER" id="PTHR11390:SF21">
    <property type="entry name" value="DNA TOPOISOMERASE 3-ALPHA"/>
    <property type="match status" value="1"/>
</dbReference>
<dbReference type="Pfam" id="PF06839">
    <property type="entry name" value="Zn_ribbon_GRF"/>
    <property type="match status" value="2"/>
</dbReference>
<evidence type="ECO:0000313" key="12">
    <source>
        <dbReference type="Proteomes" id="UP001143981"/>
    </source>
</evidence>
<dbReference type="SUPFAM" id="SSF56712">
    <property type="entry name" value="Prokaryotic type I DNA topoisomerase"/>
    <property type="match status" value="1"/>
</dbReference>
<dbReference type="PROSITE" id="PS51999">
    <property type="entry name" value="ZF_GRF"/>
    <property type="match status" value="2"/>
</dbReference>
<dbReference type="InterPro" id="IPR036875">
    <property type="entry name" value="Znf_CCHC_sf"/>
</dbReference>
<feature type="compositionally biased region" description="Low complexity" evidence="7">
    <location>
        <begin position="371"/>
        <end position="380"/>
    </location>
</feature>
<feature type="domain" description="GRF-type" evidence="9">
    <location>
        <begin position="396"/>
        <end position="437"/>
    </location>
</feature>
<feature type="compositionally biased region" description="Gly residues" evidence="7">
    <location>
        <begin position="360"/>
        <end position="370"/>
    </location>
</feature>
<dbReference type="PANTHER" id="PTHR11390">
    <property type="entry name" value="PROKARYOTIC DNA TOPOISOMERASE"/>
    <property type="match status" value="1"/>
</dbReference>
<feature type="compositionally biased region" description="Pro residues" evidence="7">
    <location>
        <begin position="245"/>
        <end position="254"/>
    </location>
</feature>
<gene>
    <name evidence="11" type="primary">TOP3A</name>
    <name evidence="11" type="ORF">LPJ61_006298</name>
</gene>
<evidence type="ECO:0000259" key="9">
    <source>
        <dbReference type="PROSITE" id="PS51999"/>
    </source>
</evidence>
<keyword evidence="6" id="KW-0238">DNA-binding</keyword>
<evidence type="ECO:0000256" key="7">
    <source>
        <dbReference type="SAM" id="MobiDB-lite"/>
    </source>
</evidence>
<dbReference type="SMART" id="SM00343">
    <property type="entry name" value="ZnF_C2HC"/>
    <property type="match status" value="1"/>
</dbReference>
<dbReference type="EC" id="5.6.2.1" evidence="6"/>
<dbReference type="GO" id="GO:0005634">
    <property type="term" value="C:nucleus"/>
    <property type="evidence" value="ECO:0007669"/>
    <property type="project" value="TreeGrafter"/>
</dbReference>
<dbReference type="Gene3D" id="4.10.60.10">
    <property type="entry name" value="Zinc finger, CCHC-type"/>
    <property type="match status" value="1"/>
</dbReference>
<dbReference type="InterPro" id="IPR013497">
    <property type="entry name" value="Topo_IA_cen"/>
</dbReference>
<evidence type="ECO:0000256" key="4">
    <source>
        <dbReference type="ARBA" id="ARBA00023235"/>
    </source>
</evidence>
<feature type="domain" description="CCHC-type" evidence="8">
    <location>
        <begin position="458"/>
        <end position="473"/>
    </location>
</feature>
<dbReference type="InterPro" id="IPR013824">
    <property type="entry name" value="Topo_IA_cen_sub1"/>
</dbReference>
<dbReference type="OrthoDB" id="430051at2759"/>
<evidence type="ECO:0000256" key="5">
    <source>
        <dbReference type="PROSITE-ProRule" id="PRU00047"/>
    </source>
</evidence>
<evidence type="ECO:0000256" key="3">
    <source>
        <dbReference type="ARBA" id="ARBA00022833"/>
    </source>
</evidence>
<dbReference type="InterPro" id="IPR023405">
    <property type="entry name" value="Topo_IA_core_domain"/>
</dbReference>
<dbReference type="EMBL" id="JANBOI010002881">
    <property type="protein sequence ID" value="KAJ1719490.1"/>
    <property type="molecule type" value="Genomic_DNA"/>
</dbReference>
<comment type="similarity">
    <text evidence="6">Belongs to the type IA topoisomerase family.</text>
</comment>
<dbReference type="GO" id="GO:0006310">
    <property type="term" value="P:DNA recombination"/>
    <property type="evidence" value="ECO:0007669"/>
    <property type="project" value="TreeGrafter"/>
</dbReference>
<accession>A0A9W7XWT5</accession>